<evidence type="ECO:0000313" key="3">
    <source>
        <dbReference type="EMBL" id="GIE96635.1"/>
    </source>
</evidence>
<dbReference type="PROSITE" id="PS51257">
    <property type="entry name" value="PROKAR_LIPOPROTEIN"/>
    <property type="match status" value="1"/>
</dbReference>
<keyword evidence="1" id="KW-0732">Signal</keyword>
<feature type="chain" id="PRO_5038459507" evidence="1">
    <location>
        <begin position="22"/>
        <end position="200"/>
    </location>
</feature>
<organism evidence="3 4">
    <name type="scientific">Paractinoplanes rishiriensis</name>
    <dbReference type="NCBI Taxonomy" id="1050105"/>
    <lineage>
        <taxon>Bacteria</taxon>
        <taxon>Bacillati</taxon>
        <taxon>Actinomycetota</taxon>
        <taxon>Actinomycetes</taxon>
        <taxon>Micromonosporales</taxon>
        <taxon>Micromonosporaceae</taxon>
        <taxon>Paractinoplanes</taxon>
    </lineage>
</organism>
<dbReference type="Gene3D" id="1.20.1260.10">
    <property type="match status" value="1"/>
</dbReference>
<dbReference type="PANTHER" id="PTHR36933">
    <property type="entry name" value="SLL0788 PROTEIN"/>
    <property type="match status" value="1"/>
</dbReference>
<dbReference type="InterPro" id="IPR012347">
    <property type="entry name" value="Ferritin-like"/>
</dbReference>
<dbReference type="InterPro" id="IPR005183">
    <property type="entry name" value="DUF305_CopM-like"/>
</dbReference>
<feature type="domain" description="DUF305" evidence="2">
    <location>
        <begin position="52"/>
        <end position="197"/>
    </location>
</feature>
<protein>
    <submittedName>
        <fullName evidence="3">DUF305 domain-containing protein</fullName>
    </submittedName>
</protein>
<comment type="caution">
    <text evidence="3">The sequence shown here is derived from an EMBL/GenBank/DDBJ whole genome shotgun (WGS) entry which is preliminary data.</text>
</comment>
<feature type="signal peptide" evidence="1">
    <location>
        <begin position="1"/>
        <end position="21"/>
    </location>
</feature>
<dbReference type="PANTHER" id="PTHR36933:SF1">
    <property type="entry name" value="SLL0788 PROTEIN"/>
    <property type="match status" value="1"/>
</dbReference>
<name>A0A919MY69_9ACTN</name>
<evidence type="ECO:0000259" key="2">
    <source>
        <dbReference type="Pfam" id="PF03713"/>
    </source>
</evidence>
<keyword evidence="4" id="KW-1185">Reference proteome</keyword>
<dbReference type="Proteomes" id="UP000636960">
    <property type="component" value="Unassembled WGS sequence"/>
</dbReference>
<dbReference type="EMBL" id="BOMV01000048">
    <property type="protein sequence ID" value="GIE96635.1"/>
    <property type="molecule type" value="Genomic_DNA"/>
</dbReference>
<dbReference type="Pfam" id="PF03713">
    <property type="entry name" value="DUF305"/>
    <property type="match status" value="1"/>
</dbReference>
<sequence length="200" mass="21394">MKRRVLLALAAPLLLTACGTASPPAATSSGAGSAAVKSVAEIQAGAEFNDTDVMFLQMMVHHQKQGLEMTATAAERAKSPELKVLAEAVQATEKDELAMMQSWLKQWNKPVDVDTNTSLHADHGGLPGTGAAEIKALRTVKATQFDSAFLNLFLAHQHNAVEMAQQEVGKGANQAAKDFATRVRDSRQGEIQQMLKLMNG</sequence>
<reference evidence="3" key="1">
    <citation type="submission" date="2021-01" db="EMBL/GenBank/DDBJ databases">
        <title>Whole genome shotgun sequence of Actinoplanes rishiriensis NBRC 108556.</title>
        <authorList>
            <person name="Komaki H."/>
            <person name="Tamura T."/>
        </authorList>
    </citation>
    <scope>NUCLEOTIDE SEQUENCE</scope>
    <source>
        <strain evidence="3">NBRC 108556</strain>
    </source>
</reference>
<proteinExistence type="predicted"/>
<evidence type="ECO:0000313" key="4">
    <source>
        <dbReference type="Proteomes" id="UP000636960"/>
    </source>
</evidence>
<accession>A0A919MY69</accession>
<evidence type="ECO:0000256" key="1">
    <source>
        <dbReference type="SAM" id="SignalP"/>
    </source>
</evidence>
<gene>
    <name evidence="3" type="ORF">Ari01nite_41000</name>
</gene>
<dbReference type="AlphaFoldDB" id="A0A919MY69"/>